<comment type="caution">
    <text evidence="2">The sequence shown here is derived from an EMBL/GenBank/DDBJ whole genome shotgun (WGS) entry which is preliminary data.</text>
</comment>
<sequence>MYKITVSQKGQIVIPLEIRKNYGLKKGDQLAVEDNNGIITLRPLPRHPFLALRGKYKSSSPKDKLTTVLIKERTAERFREKG</sequence>
<evidence type="ECO:0000313" key="2">
    <source>
        <dbReference type="EMBL" id="OIQ08120.1"/>
    </source>
</evidence>
<evidence type="ECO:0000259" key="1">
    <source>
        <dbReference type="SMART" id="SM00966"/>
    </source>
</evidence>
<name>A0A1J5JMH9_NEOTH</name>
<gene>
    <name evidence="2" type="ORF">MOOR_22960</name>
</gene>
<dbReference type="InterPro" id="IPR007159">
    <property type="entry name" value="SpoVT-AbrB_dom"/>
</dbReference>
<dbReference type="Proteomes" id="UP000182743">
    <property type="component" value="Unassembled WGS sequence"/>
</dbReference>
<proteinExistence type="predicted"/>
<reference evidence="2 3" key="1">
    <citation type="submission" date="2016-08" db="EMBL/GenBank/DDBJ databases">
        <title>Genome-based comparison of Moorella thermoacetic strains.</title>
        <authorList>
            <person name="Poehlein A."/>
            <person name="Bengelsdorf F.R."/>
            <person name="Esser C."/>
            <person name="Duerre P."/>
            <person name="Daniel R."/>
        </authorList>
    </citation>
    <scope>NUCLEOTIDE SEQUENCE [LARGE SCALE GENOMIC DNA]</scope>
    <source>
        <strain evidence="2 3">DSM 11768</strain>
    </source>
</reference>
<feature type="domain" description="SpoVT-AbrB" evidence="1">
    <location>
        <begin position="4"/>
        <end position="49"/>
    </location>
</feature>
<dbReference type="KEGG" id="mthz:MOTHA_c02060"/>
<dbReference type="Gene3D" id="2.10.260.10">
    <property type="match status" value="1"/>
</dbReference>
<dbReference type="GO" id="GO:0003677">
    <property type="term" value="F:DNA binding"/>
    <property type="evidence" value="ECO:0007669"/>
    <property type="project" value="InterPro"/>
</dbReference>
<dbReference type="GeneID" id="45616233"/>
<protein>
    <submittedName>
        <fullName evidence="2">SpoVT / AbrB like domain protein</fullName>
    </submittedName>
</protein>
<dbReference type="InterPro" id="IPR037914">
    <property type="entry name" value="SpoVT-AbrB_sf"/>
</dbReference>
<dbReference type="SUPFAM" id="SSF89447">
    <property type="entry name" value="AbrB/MazE/MraZ-like"/>
    <property type="match status" value="1"/>
</dbReference>
<dbReference type="NCBIfam" id="TIGR01439">
    <property type="entry name" value="lp_hng_hel_AbrB"/>
    <property type="match status" value="1"/>
</dbReference>
<organism evidence="2 3">
    <name type="scientific">Neomoorella thermoacetica</name>
    <name type="common">Clostridium thermoaceticum</name>
    <dbReference type="NCBI Taxonomy" id="1525"/>
    <lineage>
        <taxon>Bacteria</taxon>
        <taxon>Bacillati</taxon>
        <taxon>Bacillota</taxon>
        <taxon>Clostridia</taxon>
        <taxon>Neomoorellales</taxon>
        <taxon>Neomoorellaceae</taxon>
        <taxon>Neomoorella</taxon>
    </lineage>
</organism>
<evidence type="ECO:0000313" key="3">
    <source>
        <dbReference type="Proteomes" id="UP000182743"/>
    </source>
</evidence>
<dbReference type="KEGG" id="mtho:MOTHE_c02070"/>
<accession>A0A1J5JMH9</accession>
<dbReference type="SMART" id="SM00966">
    <property type="entry name" value="SpoVT_AbrB"/>
    <property type="match status" value="1"/>
</dbReference>
<dbReference type="Pfam" id="PF04014">
    <property type="entry name" value="MazE_antitoxin"/>
    <property type="match status" value="1"/>
</dbReference>
<dbReference type="AlphaFoldDB" id="A0A1J5JMH9"/>
<dbReference type="EMBL" id="MIHH01000016">
    <property type="protein sequence ID" value="OIQ08120.1"/>
    <property type="molecule type" value="Genomic_DNA"/>
</dbReference>
<dbReference type="RefSeq" id="WP_011391740.1">
    <property type="nucleotide sequence ID" value="NZ_BSDM01000006.1"/>
</dbReference>